<reference evidence="1" key="1">
    <citation type="submission" date="2023-06" db="EMBL/GenBank/DDBJ databases">
        <title>Genomic of Agaribacillus aureum.</title>
        <authorList>
            <person name="Wang G."/>
        </authorList>
    </citation>
    <scope>NUCLEOTIDE SEQUENCE</scope>
    <source>
        <strain evidence="1">BMA12</strain>
    </source>
</reference>
<dbReference type="Proteomes" id="UP001172083">
    <property type="component" value="Unassembled WGS sequence"/>
</dbReference>
<keyword evidence="2" id="KW-1185">Reference proteome</keyword>
<comment type="caution">
    <text evidence="1">The sequence shown here is derived from an EMBL/GenBank/DDBJ whole genome shotgun (WGS) entry which is preliminary data.</text>
</comment>
<protein>
    <submittedName>
        <fullName evidence="1">Uncharacterized protein</fullName>
    </submittedName>
</protein>
<dbReference type="EMBL" id="JAUJEB010000005">
    <property type="protein sequence ID" value="MDN5215012.1"/>
    <property type="molecule type" value="Genomic_DNA"/>
</dbReference>
<gene>
    <name evidence="1" type="ORF">QQ020_23225</name>
</gene>
<accession>A0ABT8LDH1</accession>
<evidence type="ECO:0000313" key="2">
    <source>
        <dbReference type="Proteomes" id="UP001172083"/>
    </source>
</evidence>
<organism evidence="1 2">
    <name type="scientific">Agaribacillus aureus</name>
    <dbReference type="NCBI Taxonomy" id="3051825"/>
    <lineage>
        <taxon>Bacteria</taxon>
        <taxon>Pseudomonadati</taxon>
        <taxon>Bacteroidota</taxon>
        <taxon>Cytophagia</taxon>
        <taxon>Cytophagales</taxon>
        <taxon>Splendidivirgaceae</taxon>
        <taxon>Agaribacillus</taxon>
    </lineage>
</organism>
<proteinExistence type="predicted"/>
<name>A0ABT8LDH1_9BACT</name>
<dbReference type="RefSeq" id="WP_346760350.1">
    <property type="nucleotide sequence ID" value="NZ_JAUJEB010000005.1"/>
</dbReference>
<sequence length="116" mass="12920">MVPGPSLAVFSVTTYGQQSVGDQFKVDDITYQITATSPTEVEVVGYTGRAKEVTISGNVELIGLFAFEDKIKTFLNWWESNGFPFELVPDQANLKLENAGKLPSWRRICKCIIKND</sequence>
<evidence type="ECO:0000313" key="1">
    <source>
        <dbReference type="EMBL" id="MDN5215012.1"/>
    </source>
</evidence>